<dbReference type="InterPro" id="IPR013088">
    <property type="entry name" value="Znf_NHR/GATA"/>
</dbReference>
<dbReference type="SMART" id="SM00399">
    <property type="entry name" value="ZnF_C4"/>
    <property type="match status" value="1"/>
</dbReference>
<dbReference type="GO" id="GO:0008270">
    <property type="term" value="F:zinc ion binding"/>
    <property type="evidence" value="ECO:0007669"/>
    <property type="project" value="UniProtKB-KW"/>
</dbReference>
<keyword evidence="8" id="KW-0675">Receptor</keyword>
<keyword evidence="7" id="KW-0804">Transcription</keyword>
<keyword evidence="4" id="KW-0862">Zinc</keyword>
<keyword evidence="3" id="KW-0863">Zinc-finger</keyword>
<sequence>MNQQCRVCDEPAAGFHFGAFTCEGCKKGRAMWRLSQFRCYREKHNGVVIVVLIWKEQKKDERGRRRPVRKVGSTTTTNRGQLRHKSVIPVTKSSLDYFPGEGATMLNSDFSSQRKNRELFFSSGGVGRHNTVKRRGVVQEGNPLTALQHAAVISRSYKATIYDRYEYKYSRREELHTVFKFIHTNFSKIILSFPCNNINTYNSNLSRRNNRIRQESVDRFSASRHRFALSIAGVAAEGNTYDYSVTVRGAHS</sequence>
<keyword evidence="9" id="KW-0539">Nucleus</keyword>
<reference evidence="12 13" key="1">
    <citation type="submission" date="2016-03" db="EMBL/GenBank/DDBJ databases">
        <title>Trachymyrmex septentrionalis WGS genome.</title>
        <authorList>
            <person name="Nygaard S."/>
            <person name="Hu H."/>
            <person name="Boomsma J."/>
            <person name="Zhang G."/>
        </authorList>
    </citation>
    <scope>NUCLEOTIDE SEQUENCE [LARGE SCALE GENOMIC DNA]</scope>
    <source>
        <strain evidence="12">Tsep2-gDNA-1</strain>
        <tissue evidence="12">Whole body</tissue>
    </source>
</reference>
<evidence type="ECO:0000259" key="11">
    <source>
        <dbReference type="SMART" id="SM00399"/>
    </source>
</evidence>
<proteinExistence type="predicted"/>
<dbReference type="Proteomes" id="UP000078541">
    <property type="component" value="Unassembled WGS sequence"/>
</dbReference>
<keyword evidence="6" id="KW-0238">DNA-binding</keyword>
<evidence type="ECO:0000256" key="1">
    <source>
        <dbReference type="ARBA" id="ARBA00004123"/>
    </source>
</evidence>
<dbReference type="InterPro" id="IPR001628">
    <property type="entry name" value="Znf_hrmn_rcpt"/>
</dbReference>
<feature type="domain" description="Nuclear receptor" evidence="11">
    <location>
        <begin position="2"/>
        <end position="50"/>
    </location>
</feature>
<evidence type="ECO:0000256" key="6">
    <source>
        <dbReference type="ARBA" id="ARBA00023125"/>
    </source>
</evidence>
<evidence type="ECO:0000256" key="5">
    <source>
        <dbReference type="ARBA" id="ARBA00023015"/>
    </source>
</evidence>
<dbReference type="EMBL" id="KQ981979">
    <property type="protein sequence ID" value="KYN31503.1"/>
    <property type="molecule type" value="Genomic_DNA"/>
</dbReference>
<evidence type="ECO:0000313" key="12">
    <source>
        <dbReference type="EMBL" id="KYN31503.1"/>
    </source>
</evidence>
<organism evidence="12 13">
    <name type="scientific">Trachymyrmex septentrionalis</name>
    <dbReference type="NCBI Taxonomy" id="34720"/>
    <lineage>
        <taxon>Eukaryota</taxon>
        <taxon>Metazoa</taxon>
        <taxon>Ecdysozoa</taxon>
        <taxon>Arthropoda</taxon>
        <taxon>Hexapoda</taxon>
        <taxon>Insecta</taxon>
        <taxon>Pterygota</taxon>
        <taxon>Neoptera</taxon>
        <taxon>Endopterygota</taxon>
        <taxon>Hymenoptera</taxon>
        <taxon>Apocrita</taxon>
        <taxon>Aculeata</taxon>
        <taxon>Formicoidea</taxon>
        <taxon>Formicidae</taxon>
        <taxon>Myrmicinae</taxon>
        <taxon>Trachymyrmex</taxon>
    </lineage>
</organism>
<dbReference type="AlphaFoldDB" id="A0A195ETE0"/>
<evidence type="ECO:0000256" key="4">
    <source>
        <dbReference type="ARBA" id="ARBA00022833"/>
    </source>
</evidence>
<keyword evidence="13" id="KW-1185">Reference proteome</keyword>
<feature type="region of interest" description="Disordered" evidence="10">
    <location>
        <begin position="62"/>
        <end position="81"/>
    </location>
</feature>
<keyword evidence="2" id="KW-0479">Metal-binding</keyword>
<evidence type="ECO:0000256" key="10">
    <source>
        <dbReference type="SAM" id="MobiDB-lite"/>
    </source>
</evidence>
<dbReference type="Gene3D" id="3.30.50.10">
    <property type="entry name" value="Erythroid Transcription Factor GATA-1, subunit A"/>
    <property type="match status" value="1"/>
</dbReference>
<dbReference type="STRING" id="34720.A0A195ETE0"/>
<dbReference type="GO" id="GO:0005634">
    <property type="term" value="C:nucleus"/>
    <property type="evidence" value="ECO:0007669"/>
    <property type="project" value="UniProtKB-SubCell"/>
</dbReference>
<name>A0A195ETE0_9HYME</name>
<comment type="subcellular location">
    <subcellularLocation>
        <location evidence="1">Nucleus</location>
    </subcellularLocation>
</comment>
<evidence type="ECO:0000256" key="3">
    <source>
        <dbReference type="ARBA" id="ARBA00022771"/>
    </source>
</evidence>
<gene>
    <name evidence="12" type="ORF">ALC56_14384</name>
</gene>
<dbReference type="GO" id="GO:0043565">
    <property type="term" value="F:sequence-specific DNA binding"/>
    <property type="evidence" value="ECO:0007669"/>
    <property type="project" value="InterPro"/>
</dbReference>
<protein>
    <submittedName>
        <fullName evidence="12">Knirps-related protein</fullName>
    </submittedName>
</protein>
<evidence type="ECO:0000256" key="9">
    <source>
        <dbReference type="ARBA" id="ARBA00023242"/>
    </source>
</evidence>
<dbReference type="SUPFAM" id="SSF57716">
    <property type="entry name" value="Glucocorticoid receptor-like (DNA-binding domain)"/>
    <property type="match status" value="1"/>
</dbReference>
<dbReference type="GO" id="GO:0003700">
    <property type="term" value="F:DNA-binding transcription factor activity"/>
    <property type="evidence" value="ECO:0007669"/>
    <property type="project" value="InterPro"/>
</dbReference>
<evidence type="ECO:0000256" key="8">
    <source>
        <dbReference type="ARBA" id="ARBA00023170"/>
    </source>
</evidence>
<evidence type="ECO:0000256" key="2">
    <source>
        <dbReference type="ARBA" id="ARBA00022723"/>
    </source>
</evidence>
<accession>A0A195ETE0</accession>
<evidence type="ECO:0000313" key="13">
    <source>
        <dbReference type="Proteomes" id="UP000078541"/>
    </source>
</evidence>
<evidence type="ECO:0000256" key="7">
    <source>
        <dbReference type="ARBA" id="ARBA00023163"/>
    </source>
</evidence>
<keyword evidence="5" id="KW-0805">Transcription regulation</keyword>
<dbReference type="Pfam" id="PF00105">
    <property type="entry name" value="zf-C4"/>
    <property type="match status" value="1"/>
</dbReference>